<evidence type="ECO:0000313" key="2">
    <source>
        <dbReference type="RefSeq" id="XP_027773784.1"/>
    </source>
</evidence>
<dbReference type="Proteomes" id="UP000694930">
    <property type="component" value="Chromosome 6"/>
</dbReference>
<gene>
    <name evidence="2" type="primary">LOC107023503</name>
</gene>
<sequence length="244" mass="28767">MAEAHLRLSGCVFSSRRPSFDSNPDVAKGVCCQVLEAVSPSNSRSAPREKEKFEIISLNVFPILALDKEYEGYEVKHLLKPIYTNRNYVDTDNSLKTRRYFEFILVDTCPLEIEHELADKSDPDSIAYSKVTIKKILSPYNWPVDHLHTPINLSKRFIPQTYNWFDYKNAWLNFIYVRPITHTWFIKYCPEFATSVIPRWFYEWWSSFGGNKQVMPRQFAEKYPQFQIDEGISTLPEHIKLYLF</sequence>
<evidence type="ECO:0000313" key="1">
    <source>
        <dbReference type="Proteomes" id="UP000694930"/>
    </source>
</evidence>
<keyword evidence="1" id="KW-1185">Reference proteome</keyword>
<dbReference type="RefSeq" id="XP_027773784.1">
    <property type="nucleotide sequence ID" value="XM_027917983.1"/>
</dbReference>
<proteinExistence type="predicted"/>
<organism evidence="1 2">
    <name type="scientific">Solanum pennellii</name>
    <name type="common">Tomato</name>
    <name type="synonym">Lycopersicon pennellii</name>
    <dbReference type="NCBI Taxonomy" id="28526"/>
    <lineage>
        <taxon>Eukaryota</taxon>
        <taxon>Viridiplantae</taxon>
        <taxon>Streptophyta</taxon>
        <taxon>Embryophyta</taxon>
        <taxon>Tracheophyta</taxon>
        <taxon>Spermatophyta</taxon>
        <taxon>Magnoliopsida</taxon>
        <taxon>eudicotyledons</taxon>
        <taxon>Gunneridae</taxon>
        <taxon>Pentapetalae</taxon>
        <taxon>asterids</taxon>
        <taxon>lamiids</taxon>
        <taxon>Solanales</taxon>
        <taxon>Solanaceae</taxon>
        <taxon>Solanoideae</taxon>
        <taxon>Solaneae</taxon>
        <taxon>Solanum</taxon>
        <taxon>Solanum subgen. Lycopersicon</taxon>
    </lineage>
</organism>
<dbReference type="PANTHER" id="PTHR48434">
    <property type="entry name" value="(RAPE) HYPOTHETICAL PROTEIN"/>
    <property type="match status" value="1"/>
</dbReference>
<protein>
    <submittedName>
        <fullName evidence="2">Uncharacterized protein LOC107023503</fullName>
    </submittedName>
</protein>
<name>A0ABM1VDG6_SOLPN</name>
<accession>A0ABM1VDG6</accession>
<reference evidence="1" key="1">
    <citation type="journal article" date="2014" name="Nat. Genet.">
        <title>The genome of the stress-tolerant wild tomato species Solanum pennellii.</title>
        <authorList>
            <person name="Bolger A."/>
            <person name="Scossa F."/>
            <person name="Bolger M.E."/>
            <person name="Lanz C."/>
            <person name="Maumus F."/>
            <person name="Tohge T."/>
            <person name="Quesneville H."/>
            <person name="Alseekh S."/>
            <person name="Sorensen I."/>
            <person name="Lichtenstein G."/>
            <person name="Fich E.A."/>
            <person name="Conte M."/>
            <person name="Keller H."/>
            <person name="Schneeberger K."/>
            <person name="Schwacke R."/>
            <person name="Ofner I."/>
            <person name="Vrebalov J."/>
            <person name="Xu Y."/>
            <person name="Osorio S."/>
            <person name="Aflitos S.A."/>
            <person name="Schijlen E."/>
            <person name="Jimenez-Gomez J.M."/>
            <person name="Ryngajllo M."/>
            <person name="Kimura S."/>
            <person name="Kumar R."/>
            <person name="Koenig D."/>
            <person name="Headland L.R."/>
            <person name="Maloof J.N."/>
            <person name="Sinha N."/>
            <person name="van Ham R.C."/>
            <person name="Lankhorst R.K."/>
            <person name="Mao L."/>
            <person name="Vogel A."/>
            <person name="Arsova B."/>
            <person name="Panstruga R."/>
            <person name="Fei Z."/>
            <person name="Rose J.K."/>
            <person name="Zamir D."/>
            <person name="Carrari F."/>
            <person name="Giovannoni J.J."/>
            <person name="Weigel D."/>
            <person name="Usadel B."/>
            <person name="Fernie A.R."/>
        </authorList>
    </citation>
    <scope>NUCLEOTIDE SEQUENCE [LARGE SCALE GENOMIC DNA]</scope>
    <source>
        <strain evidence="1">cv. LA0716</strain>
    </source>
</reference>
<dbReference type="GeneID" id="107023503"/>
<reference evidence="2" key="2">
    <citation type="submission" date="2025-08" db="UniProtKB">
        <authorList>
            <consortium name="RefSeq"/>
        </authorList>
    </citation>
    <scope>IDENTIFICATION</scope>
</reference>
<dbReference type="PANTHER" id="PTHR48434:SF1">
    <property type="entry name" value="(RAPE) HYPOTHETICAL PROTEIN"/>
    <property type="match status" value="1"/>
</dbReference>